<dbReference type="GO" id="GO:0006325">
    <property type="term" value="P:chromatin organization"/>
    <property type="evidence" value="ECO:0007669"/>
    <property type="project" value="UniProtKB-KW"/>
</dbReference>
<comment type="subcellular location">
    <subcellularLocation>
        <location evidence="2">Chromosome</location>
    </subcellularLocation>
    <subcellularLocation>
        <location evidence="1">Nucleus</location>
    </subcellularLocation>
</comment>
<dbReference type="RefSeq" id="XP_025836716.1">
    <property type="nucleotide sequence ID" value="XM_025980931.1"/>
</dbReference>
<reference evidence="14 15" key="1">
    <citation type="submission" date="2025-04" db="UniProtKB">
        <authorList>
            <consortium name="RefSeq"/>
        </authorList>
    </citation>
    <scope>IDENTIFICATION</scope>
    <source>
        <tissue evidence="14 15">Entire body</tissue>
    </source>
</reference>
<evidence type="ECO:0000256" key="8">
    <source>
        <dbReference type="ARBA" id="ARBA00023204"/>
    </source>
</evidence>
<evidence type="ECO:0000313" key="14">
    <source>
        <dbReference type="RefSeq" id="XP_025836715.1"/>
    </source>
</evidence>
<feature type="domain" description="MMS22-like C-terminal" evidence="12">
    <location>
        <begin position="658"/>
        <end position="995"/>
    </location>
</feature>
<sequence>MPAWDSFECLNCDTFYNIKVKDDLNRIFYSNGLFDVQLIQLKNTKCYNNLLYLEVELFMKLVVKAWKQIEEVIFSDYISPVSQTMNLRGEIVNILLSFQECLLINRYENNFLEIQDQLYKSLNLIKKSVFPIHKLNERCLKKIIHAKYERKSPAYVFLHSYLDLQWLILSIVFLASKNEEDIRIQLTNIFKDLIKISYSSHNFFHSNSYTFGCLCIKKMWLKLQLFTENCGISFWDVLNPVLNYDEEFSLWLILNIASLQGINKDMEFVGANSDRIKPNFPIVESQLKSFLKKSIDNKEFLKLLKHVDNLLNYWWINHAKIDLYQILWDYFNKKLNSSFTNEKPFKCIQAFVNFIDQLVSEKFHSCTSSYDYFLHMLAKHLQNNPNHWPRIKGRIYSRLPLHKINEFNEFGLYHIIILFLSLHESVSFEEITSKLLQFLENVSPDRRNSALIWNTYLMLIIFHERKKLSLETVAQPLVQLAEYSSNNRSLYHLLKLYVEGMKYIFNINYGNYRGKIVLLSSWMYKYMLHCKQEELIVLLNFLCNMVRKIQECDEWQPWENVFQINVLPGLRQIALTPDVPVQVGELVALICKYSKDLSKEYVRQFTEETITPRITIQFISFYLNENSDTQILPKDEEISILQAWIRCSLITTNSNTNLSRKVLRLKTFSSCGISSNCDSLHSFIKSLSLNIVPHSSNASLKEVCEICFGHADTWIEKIIKMPTSEELLVHIYAMFGVLFYHCSVLLYNKAKSNCLLSRLTNTLLLPTDFLKGKVPHNFILNALQRTWHLFVQGIFQLDCGNDLYLERLMKDLIVRYLPHLPVNSSPIFKCIENEKLCVFIFEKICTGFLSPNCKSMETSTTKALKIIMASLQNSPTNKNVIIIIQKTLPSVLEVIMFHSNKTVALELLKMIISYSNFSGLHDLIKSSIVSLVEKHLAFNVNNTFQLLSILVKFIPTDVQAILPNLKKQVTLVEQMRGVGFDNTLRRNLDNIEQLLRK</sequence>
<dbReference type="GO" id="GO:0031297">
    <property type="term" value="P:replication fork processing"/>
    <property type="evidence" value="ECO:0007669"/>
    <property type="project" value="InterPro"/>
</dbReference>
<organism evidence="13 14">
    <name type="scientific">Agrilus planipennis</name>
    <name type="common">Emerald ash borer</name>
    <name type="synonym">Agrilus marcopoli</name>
    <dbReference type="NCBI Taxonomy" id="224129"/>
    <lineage>
        <taxon>Eukaryota</taxon>
        <taxon>Metazoa</taxon>
        <taxon>Ecdysozoa</taxon>
        <taxon>Arthropoda</taxon>
        <taxon>Hexapoda</taxon>
        <taxon>Insecta</taxon>
        <taxon>Pterygota</taxon>
        <taxon>Neoptera</taxon>
        <taxon>Endopterygota</taxon>
        <taxon>Coleoptera</taxon>
        <taxon>Polyphaga</taxon>
        <taxon>Elateriformia</taxon>
        <taxon>Buprestoidea</taxon>
        <taxon>Buprestidae</taxon>
        <taxon>Agrilinae</taxon>
        <taxon>Agrilus</taxon>
    </lineage>
</organism>
<keyword evidence="6" id="KW-0227">DNA damage</keyword>
<dbReference type="InterPro" id="IPR029424">
    <property type="entry name" value="MMS22L_C"/>
</dbReference>
<evidence type="ECO:0000256" key="1">
    <source>
        <dbReference type="ARBA" id="ARBA00004123"/>
    </source>
</evidence>
<comment type="similarity">
    <text evidence="3">Belongs to the MMS22 family. MMS22L subfamily.</text>
</comment>
<dbReference type="KEGG" id="apln:108741968"/>
<accession>A0A7F5RLK1</accession>
<evidence type="ECO:0000256" key="6">
    <source>
        <dbReference type="ARBA" id="ARBA00022763"/>
    </source>
</evidence>
<keyword evidence="8" id="KW-0234">DNA repair</keyword>
<evidence type="ECO:0000256" key="9">
    <source>
        <dbReference type="ARBA" id="ARBA00023242"/>
    </source>
</evidence>
<keyword evidence="13" id="KW-1185">Reference proteome</keyword>
<dbReference type="GeneID" id="108741968"/>
<evidence type="ECO:0000256" key="5">
    <source>
        <dbReference type="ARBA" id="ARBA00022454"/>
    </source>
</evidence>
<dbReference type="GO" id="GO:0000724">
    <property type="term" value="P:double-strand break repair via homologous recombination"/>
    <property type="evidence" value="ECO:0007669"/>
    <property type="project" value="InterPro"/>
</dbReference>
<dbReference type="PANTHER" id="PTHR28547">
    <property type="entry name" value="PROTEIN MMS22-LIKE"/>
    <property type="match status" value="1"/>
</dbReference>
<dbReference type="GO" id="GO:0043596">
    <property type="term" value="C:nuclear replication fork"/>
    <property type="evidence" value="ECO:0007669"/>
    <property type="project" value="TreeGrafter"/>
</dbReference>
<keyword evidence="9" id="KW-0539">Nucleus</keyword>
<proteinExistence type="inferred from homology"/>
<dbReference type="InterPro" id="IPR042320">
    <property type="entry name" value="MMS22-like"/>
</dbReference>
<dbReference type="OrthoDB" id="8193282at2759"/>
<evidence type="ECO:0000256" key="7">
    <source>
        <dbReference type="ARBA" id="ARBA00022853"/>
    </source>
</evidence>
<evidence type="ECO:0000313" key="13">
    <source>
        <dbReference type="Proteomes" id="UP000192223"/>
    </source>
</evidence>
<gene>
    <name evidence="14 15" type="primary">LOC108741968</name>
</gene>
<dbReference type="Pfam" id="PF14911">
    <property type="entry name" value="MMS22L_C"/>
    <property type="match status" value="1"/>
</dbReference>
<evidence type="ECO:0000256" key="4">
    <source>
        <dbReference type="ARBA" id="ARBA00021061"/>
    </source>
</evidence>
<dbReference type="RefSeq" id="XP_025836715.1">
    <property type="nucleotide sequence ID" value="XM_025980930.1"/>
</dbReference>
<dbReference type="Pfam" id="PF14910">
    <property type="entry name" value="MMS22L_N"/>
    <property type="match status" value="1"/>
</dbReference>
<evidence type="ECO:0000259" key="11">
    <source>
        <dbReference type="Pfam" id="PF14910"/>
    </source>
</evidence>
<evidence type="ECO:0000256" key="10">
    <source>
        <dbReference type="ARBA" id="ARBA00033326"/>
    </source>
</evidence>
<dbReference type="Proteomes" id="UP000192223">
    <property type="component" value="Unplaced"/>
</dbReference>
<dbReference type="AlphaFoldDB" id="A0A7F5RLK1"/>
<evidence type="ECO:0000256" key="2">
    <source>
        <dbReference type="ARBA" id="ARBA00004286"/>
    </source>
</evidence>
<evidence type="ECO:0000313" key="15">
    <source>
        <dbReference type="RefSeq" id="XP_025836716.1"/>
    </source>
</evidence>
<keyword evidence="5" id="KW-0158">Chromosome</keyword>
<evidence type="ECO:0000256" key="3">
    <source>
        <dbReference type="ARBA" id="ARBA00006585"/>
    </source>
</evidence>
<protein>
    <recommendedName>
        <fullName evidence="4">Protein MMS22-like</fullName>
    </recommendedName>
    <alternativeName>
        <fullName evidence="10">Methyl methanesulfonate-sensitivity protein 22-like</fullName>
    </alternativeName>
</protein>
<name>A0A7F5RLK1_AGRPL</name>
<dbReference type="InterPro" id="IPR029425">
    <property type="entry name" value="MMS22L_N"/>
</dbReference>
<dbReference type="PANTHER" id="PTHR28547:SF1">
    <property type="entry name" value="PROTEIN MMS22-LIKE"/>
    <property type="match status" value="1"/>
</dbReference>
<feature type="domain" description="Protein MMS22-like N-terminal" evidence="11">
    <location>
        <begin position="247"/>
        <end position="551"/>
    </location>
</feature>
<evidence type="ECO:0000259" key="12">
    <source>
        <dbReference type="Pfam" id="PF14911"/>
    </source>
</evidence>
<keyword evidence="7" id="KW-0156">Chromatin regulator</keyword>